<reference evidence="2" key="2">
    <citation type="journal article" date="2017" name="Nat. Plants">
        <title>The Aegilops tauschii genome reveals multiple impacts of transposons.</title>
        <authorList>
            <person name="Zhao G."/>
            <person name="Zou C."/>
            <person name="Li K."/>
            <person name="Wang K."/>
            <person name="Li T."/>
            <person name="Gao L."/>
            <person name="Zhang X."/>
            <person name="Wang H."/>
            <person name="Yang Z."/>
            <person name="Liu X."/>
            <person name="Jiang W."/>
            <person name="Mao L."/>
            <person name="Kong X."/>
            <person name="Jiao Y."/>
            <person name="Jia J."/>
        </authorList>
    </citation>
    <scope>NUCLEOTIDE SEQUENCE [LARGE SCALE GENOMIC DNA]</scope>
    <source>
        <strain evidence="2">cv. AL8/78</strain>
    </source>
</reference>
<proteinExistence type="predicted"/>
<keyword evidence="2" id="KW-1185">Reference proteome</keyword>
<reference evidence="1" key="4">
    <citation type="submission" date="2019-03" db="UniProtKB">
        <authorList>
            <consortium name="EnsemblPlants"/>
        </authorList>
    </citation>
    <scope>IDENTIFICATION</scope>
</reference>
<dbReference type="Gramene" id="AET5Gv20564600.4">
    <property type="protein sequence ID" value="AET5Gv20564600.4"/>
    <property type="gene ID" value="AET5Gv20564600"/>
</dbReference>
<evidence type="ECO:0000313" key="1">
    <source>
        <dbReference type="EnsemblPlants" id="AET5Gv20564600.4"/>
    </source>
</evidence>
<evidence type="ECO:0000313" key="2">
    <source>
        <dbReference type="Proteomes" id="UP000015105"/>
    </source>
</evidence>
<sequence>MAIAMPGSTLGTRSMASVSTALPMDIATKAPGMKARSRGSECTLFGTATSDRGSGTLGLSRAPCPQQILPSSVPCRYKSIWLDILLPRSPASAIPCGILMVSLYDDDQAAQRAAENAFHLPRVDEQVHKVVMAANRAATAARVAAIKAVQNRMDGKFCDTYV</sequence>
<name>A0A453KYS3_AEGTS</name>
<reference evidence="1" key="5">
    <citation type="journal article" date="2021" name="G3 (Bethesda)">
        <title>Aegilops tauschii genome assembly Aet v5.0 features greater sequence contiguity and improved annotation.</title>
        <authorList>
            <person name="Wang L."/>
            <person name="Zhu T."/>
            <person name="Rodriguez J.C."/>
            <person name="Deal K.R."/>
            <person name="Dubcovsky J."/>
            <person name="McGuire P.E."/>
            <person name="Lux T."/>
            <person name="Spannagl M."/>
            <person name="Mayer K.F.X."/>
            <person name="Baldrich P."/>
            <person name="Meyers B.C."/>
            <person name="Huo N."/>
            <person name="Gu Y.Q."/>
            <person name="Zhou H."/>
            <person name="Devos K.M."/>
            <person name="Bennetzen J.L."/>
            <person name="Unver T."/>
            <person name="Budak H."/>
            <person name="Gulick P.J."/>
            <person name="Galiba G."/>
            <person name="Kalapos B."/>
            <person name="Nelson D.R."/>
            <person name="Li P."/>
            <person name="You F.M."/>
            <person name="Luo M.C."/>
            <person name="Dvorak J."/>
        </authorList>
    </citation>
    <scope>NUCLEOTIDE SEQUENCE [LARGE SCALE GENOMIC DNA]</scope>
    <source>
        <strain evidence="1">cv. AL8/78</strain>
    </source>
</reference>
<accession>A0A453KYS3</accession>
<reference evidence="1" key="3">
    <citation type="journal article" date="2017" name="Nature">
        <title>Genome sequence of the progenitor of the wheat D genome Aegilops tauschii.</title>
        <authorList>
            <person name="Luo M.C."/>
            <person name="Gu Y.Q."/>
            <person name="Puiu D."/>
            <person name="Wang H."/>
            <person name="Twardziok S.O."/>
            <person name="Deal K.R."/>
            <person name="Huo N."/>
            <person name="Zhu T."/>
            <person name="Wang L."/>
            <person name="Wang Y."/>
            <person name="McGuire P.E."/>
            <person name="Liu S."/>
            <person name="Long H."/>
            <person name="Ramasamy R.K."/>
            <person name="Rodriguez J.C."/>
            <person name="Van S.L."/>
            <person name="Yuan L."/>
            <person name="Wang Z."/>
            <person name="Xia Z."/>
            <person name="Xiao L."/>
            <person name="Anderson O.D."/>
            <person name="Ouyang S."/>
            <person name="Liang Y."/>
            <person name="Zimin A.V."/>
            <person name="Pertea G."/>
            <person name="Qi P."/>
            <person name="Bennetzen J.L."/>
            <person name="Dai X."/>
            <person name="Dawson M.W."/>
            <person name="Muller H.G."/>
            <person name="Kugler K."/>
            <person name="Rivarola-Duarte L."/>
            <person name="Spannagl M."/>
            <person name="Mayer K.F.X."/>
            <person name="Lu F.H."/>
            <person name="Bevan M.W."/>
            <person name="Leroy P."/>
            <person name="Li P."/>
            <person name="You F.M."/>
            <person name="Sun Q."/>
            <person name="Liu Z."/>
            <person name="Lyons E."/>
            <person name="Wicker T."/>
            <person name="Salzberg S.L."/>
            <person name="Devos K.M."/>
            <person name="Dvorak J."/>
        </authorList>
    </citation>
    <scope>NUCLEOTIDE SEQUENCE [LARGE SCALE GENOMIC DNA]</scope>
    <source>
        <strain evidence="1">cv. AL8/78</strain>
    </source>
</reference>
<dbReference type="AlphaFoldDB" id="A0A453KYS3"/>
<protein>
    <submittedName>
        <fullName evidence="1">Uncharacterized protein</fullName>
    </submittedName>
</protein>
<dbReference type="EnsemblPlants" id="AET5Gv20564600.4">
    <property type="protein sequence ID" value="AET5Gv20564600.4"/>
    <property type="gene ID" value="AET5Gv20564600"/>
</dbReference>
<dbReference type="Proteomes" id="UP000015105">
    <property type="component" value="Chromosome 5D"/>
</dbReference>
<reference evidence="2" key="1">
    <citation type="journal article" date="2014" name="Science">
        <title>Ancient hybridizations among the ancestral genomes of bread wheat.</title>
        <authorList>
            <consortium name="International Wheat Genome Sequencing Consortium,"/>
            <person name="Marcussen T."/>
            <person name="Sandve S.R."/>
            <person name="Heier L."/>
            <person name="Spannagl M."/>
            <person name="Pfeifer M."/>
            <person name="Jakobsen K.S."/>
            <person name="Wulff B.B."/>
            <person name="Steuernagel B."/>
            <person name="Mayer K.F."/>
            <person name="Olsen O.A."/>
        </authorList>
    </citation>
    <scope>NUCLEOTIDE SEQUENCE [LARGE SCALE GENOMIC DNA]</scope>
    <source>
        <strain evidence="2">cv. AL8/78</strain>
    </source>
</reference>
<organism evidence="1 2">
    <name type="scientific">Aegilops tauschii subsp. strangulata</name>
    <name type="common">Goatgrass</name>
    <dbReference type="NCBI Taxonomy" id="200361"/>
    <lineage>
        <taxon>Eukaryota</taxon>
        <taxon>Viridiplantae</taxon>
        <taxon>Streptophyta</taxon>
        <taxon>Embryophyta</taxon>
        <taxon>Tracheophyta</taxon>
        <taxon>Spermatophyta</taxon>
        <taxon>Magnoliopsida</taxon>
        <taxon>Liliopsida</taxon>
        <taxon>Poales</taxon>
        <taxon>Poaceae</taxon>
        <taxon>BOP clade</taxon>
        <taxon>Pooideae</taxon>
        <taxon>Triticodae</taxon>
        <taxon>Triticeae</taxon>
        <taxon>Triticinae</taxon>
        <taxon>Aegilops</taxon>
    </lineage>
</organism>